<dbReference type="InterPro" id="IPR036237">
    <property type="entry name" value="Xyl_isomerase-like_sf"/>
</dbReference>
<reference evidence="1 2" key="1">
    <citation type="journal article" date="2016" name="Nat. Commun.">
        <title>Thousands of microbial genomes shed light on interconnected biogeochemical processes in an aquifer system.</title>
        <authorList>
            <person name="Anantharaman K."/>
            <person name="Brown C.T."/>
            <person name="Hug L.A."/>
            <person name="Sharon I."/>
            <person name="Castelle C.J."/>
            <person name="Probst A.J."/>
            <person name="Thomas B.C."/>
            <person name="Singh A."/>
            <person name="Wilkins M.J."/>
            <person name="Karaoz U."/>
            <person name="Brodie E.L."/>
            <person name="Williams K.H."/>
            <person name="Hubbard S.S."/>
            <person name="Banfield J.F."/>
        </authorList>
    </citation>
    <scope>NUCLEOTIDE SEQUENCE [LARGE SCALE GENOMIC DNA]</scope>
</reference>
<protein>
    <submittedName>
        <fullName evidence="1">Uncharacterized protein</fullName>
    </submittedName>
</protein>
<accession>A0A1F8GX94</accession>
<dbReference type="GO" id="GO:0008168">
    <property type="term" value="F:methyltransferase activity"/>
    <property type="evidence" value="ECO:0007669"/>
    <property type="project" value="InterPro"/>
</dbReference>
<dbReference type="GO" id="GO:0003676">
    <property type="term" value="F:nucleic acid binding"/>
    <property type="evidence" value="ECO:0007669"/>
    <property type="project" value="InterPro"/>
</dbReference>
<evidence type="ECO:0000313" key="1">
    <source>
        <dbReference type="EMBL" id="OGN30017.1"/>
    </source>
</evidence>
<dbReference type="Proteomes" id="UP000179047">
    <property type="component" value="Unassembled WGS sequence"/>
</dbReference>
<dbReference type="STRING" id="1802701.A3A33_01690"/>
<proteinExistence type="predicted"/>
<gene>
    <name evidence="1" type="ORF">A3A33_01690</name>
</gene>
<dbReference type="InterPro" id="IPR002052">
    <property type="entry name" value="DNA_methylase_N6_adenine_CS"/>
</dbReference>
<dbReference type="SUPFAM" id="SSF51658">
    <property type="entry name" value="Xylose isomerase-like"/>
    <property type="match status" value="1"/>
</dbReference>
<name>A0A1F8GX94_9BACT</name>
<dbReference type="GO" id="GO:0032259">
    <property type="term" value="P:methylation"/>
    <property type="evidence" value="ECO:0007669"/>
    <property type="project" value="InterPro"/>
</dbReference>
<comment type="caution">
    <text evidence="1">The sequence shown here is derived from an EMBL/GenBank/DDBJ whole genome shotgun (WGS) entry which is preliminary data.</text>
</comment>
<dbReference type="EMBL" id="MGKP01000001">
    <property type="protein sequence ID" value="OGN30017.1"/>
    <property type="molecule type" value="Genomic_DNA"/>
</dbReference>
<dbReference type="AlphaFoldDB" id="A0A1F8GX94"/>
<sequence length="325" mass="36399">MERKLGENAIEQKKGPEVHVHMGDFLPWSAVVSNGTLMDWTKKTGADRLEWIALGSVSDAFPLGPAHEVLSKPVSALQKIFGDRLGHGHVTFNPFATFWGILGRRSDVFYEGQPIALYNLLLANEKTSRHTLEKLREVKNGKFPVVVNPPFKGTEYREKLPDQYLQTHPAIYDDLRTPEEIIHAIQAGSYSKVCVDTYHFQEATSSGVRPFGDNEKELFETLDAFHKAGVLGEVHVQPGRLLHLDSVLDTQTDLLGMFGENPDYTTPLGRMLRHLIHDLGFMGPFTYEVDPRVLVKVYGKKVLLPPDAGKLLEALGAGIDYIRRT</sequence>
<organism evidence="1 2">
    <name type="scientific">Candidatus Yanofskybacteria bacterium RIFCSPLOWO2_01_FULL_49_25</name>
    <dbReference type="NCBI Taxonomy" id="1802701"/>
    <lineage>
        <taxon>Bacteria</taxon>
        <taxon>Candidatus Yanofskyibacteriota</taxon>
    </lineage>
</organism>
<dbReference type="PROSITE" id="PS00092">
    <property type="entry name" value="N6_MTASE"/>
    <property type="match status" value="1"/>
</dbReference>
<evidence type="ECO:0000313" key="2">
    <source>
        <dbReference type="Proteomes" id="UP000179047"/>
    </source>
</evidence>